<evidence type="ECO:0000313" key="3">
    <source>
        <dbReference type="Proteomes" id="UP000219546"/>
    </source>
</evidence>
<evidence type="ECO:0000313" key="2">
    <source>
        <dbReference type="EMBL" id="SNX69438.1"/>
    </source>
</evidence>
<organism evidence="2 3">
    <name type="scientific">Bacillus oleivorans</name>
    <dbReference type="NCBI Taxonomy" id="1448271"/>
    <lineage>
        <taxon>Bacteria</taxon>
        <taxon>Bacillati</taxon>
        <taxon>Bacillota</taxon>
        <taxon>Bacilli</taxon>
        <taxon>Bacillales</taxon>
        <taxon>Bacillaceae</taxon>
        <taxon>Bacillus</taxon>
    </lineage>
</organism>
<dbReference type="Gene3D" id="3.40.50.720">
    <property type="entry name" value="NAD(P)-binding Rossmann-like Domain"/>
    <property type="match status" value="1"/>
</dbReference>
<dbReference type="EMBL" id="OAOP01000003">
    <property type="protein sequence ID" value="SNX69438.1"/>
    <property type="molecule type" value="Genomic_DNA"/>
</dbReference>
<evidence type="ECO:0000259" key="1">
    <source>
        <dbReference type="Pfam" id="PF03446"/>
    </source>
</evidence>
<dbReference type="OrthoDB" id="2913275at2"/>
<dbReference type="InterPro" id="IPR006115">
    <property type="entry name" value="6PGDH_NADP-bd"/>
</dbReference>
<feature type="domain" description="6-phosphogluconate dehydrogenase NADP-binding" evidence="1">
    <location>
        <begin position="6"/>
        <end position="97"/>
    </location>
</feature>
<dbReference type="AlphaFoldDB" id="A0A285CQU1"/>
<dbReference type="Proteomes" id="UP000219546">
    <property type="component" value="Unassembled WGS sequence"/>
</dbReference>
<accession>A0A285CQU1</accession>
<reference evidence="2 3" key="1">
    <citation type="submission" date="2017-08" db="EMBL/GenBank/DDBJ databases">
        <authorList>
            <person name="de Groot N.N."/>
        </authorList>
    </citation>
    <scope>NUCLEOTIDE SEQUENCE [LARGE SCALE GENOMIC DNA]</scope>
    <source>
        <strain evidence="2 3">JC228</strain>
    </source>
</reference>
<sequence>MKQHGVGLVGLGKLGTAMMTHWNKNHIKIGIYHPSKAKVQDFVEQFPNSYSLTENELRYLDILLLALPAPNVIPFISQTYTKENPPSTKIINMATALDTKEIKSKFPSLNVLGVKYMGHARDLMEHGNGLFITEYTLPEQIEDLFQFLGEIKNDHESCLTEVNKLATYLAVQAAINIESEFAKKGYSPEYVNRALTSIAPEVIRGYCEGSLGHFAKEIVKEIKGEV</sequence>
<protein>
    <submittedName>
        <fullName evidence="2">6-phosphogluconate dehydrogenase-like protein</fullName>
    </submittedName>
</protein>
<gene>
    <name evidence="2" type="ORF">SAMN05877753_10353</name>
</gene>
<dbReference type="GO" id="GO:0050661">
    <property type="term" value="F:NADP binding"/>
    <property type="evidence" value="ECO:0007669"/>
    <property type="project" value="InterPro"/>
</dbReference>
<dbReference type="SUPFAM" id="SSF51735">
    <property type="entry name" value="NAD(P)-binding Rossmann-fold domains"/>
    <property type="match status" value="1"/>
</dbReference>
<dbReference type="RefSeq" id="WP_097158001.1">
    <property type="nucleotide sequence ID" value="NZ_JBEPMQ010000002.1"/>
</dbReference>
<proteinExistence type="predicted"/>
<dbReference type="Pfam" id="PF03446">
    <property type="entry name" value="NAD_binding_2"/>
    <property type="match status" value="1"/>
</dbReference>
<name>A0A285CQU1_9BACI</name>
<dbReference type="InterPro" id="IPR036291">
    <property type="entry name" value="NAD(P)-bd_dom_sf"/>
</dbReference>
<keyword evidence="3" id="KW-1185">Reference proteome</keyword>